<dbReference type="Pfam" id="PF04998">
    <property type="entry name" value="RNA_pol_Rpb1_5"/>
    <property type="match status" value="1"/>
</dbReference>
<evidence type="ECO:0000256" key="8">
    <source>
        <dbReference type="ARBA" id="ARBA00022833"/>
    </source>
</evidence>
<dbReference type="Gene3D" id="4.10.860.120">
    <property type="entry name" value="RNA polymerase II, clamp domain"/>
    <property type="match status" value="1"/>
</dbReference>
<sequence length="1690" mass="193448">MFIEYKMEYNIDEIVNINKIQFCVFGNDEVKRYSVVNKDPYGINIPETYDSHEPKRGGLIDSRLGTTDYQVNCATCGLNNDDCPGHFGHTDLAEPVFHFGFIESVKNIMGCICIRCSKLLIYKTEKEMNDILKNRIGKARFDEIKRLTSNITYCQNPDYSCGAPISSIRIHESGIQLVAETKVEEGEEGTIISNKGKQKIQEILSAEDTYNILKNVSDIDCRIMGFDPLLNRPENLIITIFPIPPVAIRPTIRRDAIASKSFEDSMTDKLADIIKRNVILRTNKEKSAMLNEEFKYNDSHHQALQYHIATYFDNETSVLQKSEQKTGGRLYKSVSERLKGKQGRVRGNLLGKRTNFSGRTVITSNPDVGTDELGVPLKLAMTLTFPEVVTPQNVGRLTKLVKNGRDNYPGANYVYPKGNTKRPIDLRYRKKNIRLYYGDIVERHLIDGDYVLYNRQPSLHKLSMMGHRIVVLKDPELTTFGMNVSVTSPYNADYDGDEMNIFVPQSIQSSIELEMIANVRNQIIAPAATNIKIATKQDAPLGVYLLTREYAKIDYRHSSDIISKIRNLDIELEKKDDFVLTNDIFSSLLPKKLNIVEYDDKGEKKLEILNGKLLKGVLNSKIVNGTILNTILDQFGNDIATDYIDNLQRLILQYLLSNGTTVGLKDVIISKDALLKCKDMLRTKKVEVECMLTEIENNPDLIDLDTLEINMTSLLQSVTGDITKVTMADLDKNNNLAILVNSGAKGKPDQVSSMSTARGQIVLNFARIKKKINNRTFPHYFQNDDRPEARGYLESSLLEGQSPLEFFMDAMTGREGLIDTAIKSVTGDTKILIRENNKEPYEVEIGPWIDDILSKSEKDKIQIYPDQGNLELLEINDKDLEIPTVNNTSCHTFWSCINAVTRHDPGEIIYYVDTLGGRHVKIAASQSLIIWDNNEFKLVPKLSSEIIEGDLVPISENYNENTLGLCDFDTITKIIPVKVSDTPYKKLYDLTISSTFNFGIANGLYVRDTADSGYINRRLIKCMEDVAVHYDGTIRNGNNVIVQYVYGDSHLDQVKQKNTKLKTLSMNNEKLKEKYYFNDTEIETLTNQFKLNKNDLNDINNEFFEELKQFRNKMRICYRKSNVEYKMVDDSYYMPVSFHRIIDNARYGIQSVANDLDPIYIMESINYILDQKNTQILCMTQEEKNSDISMKVIIDKTHKTLFKYGLYEYLAPKRCILEYKLDKTKFNVIVKDIINSFNKCLVEPGEMVGCVGSQSIGEQTTQMTLNTKHSSGAGVAGMQGIPRLNEILRKSENIKTPIMYIYLNKEKQEDKDLAYTISAYLKYTSFKDIVKKIDIIFDSNLEDNYMIDDEVNIKSAMNLYGNFNVKPENLPWLYRFEISKEGLFEKKINMLEIKTKFINFWDELIVDKSMNKNFRELIKKIINGCIMTTNDNSNKLFVHIRFDITEFDNSILLDIQNMILYYFQLKGIANINDVSEISKKVYLNFNEETGDIENKQEYIITTDGINANKLRYIKYIDNNRCYFNEINTIYRLFGIEATRKALICEINKVFSGDLKLNYHHLSILCDVMTNSGEIVSIDRHGFGRMDTDPLSKASFEKTVEMFVNSAVFGEVDHLRSVSSRLIMGRAIRCGTGFPEIIIDTEILENTEYSENELSSKIINSIDTLKINENTLINDIIERTMKEEESNNFMI</sequence>
<evidence type="ECO:0000256" key="7">
    <source>
        <dbReference type="ARBA" id="ARBA00022723"/>
    </source>
</evidence>
<dbReference type="EMBL" id="MN739835">
    <property type="protein sequence ID" value="QHT73964.1"/>
    <property type="molecule type" value="Genomic_DNA"/>
</dbReference>
<dbReference type="InterPro" id="IPR045867">
    <property type="entry name" value="DNA-dir_RpoC_beta_prime"/>
</dbReference>
<dbReference type="SMART" id="SM00663">
    <property type="entry name" value="RPOLA_N"/>
    <property type="match status" value="1"/>
</dbReference>
<evidence type="ECO:0000256" key="11">
    <source>
        <dbReference type="ARBA" id="ARBA00023163"/>
    </source>
</evidence>
<evidence type="ECO:0000259" key="14">
    <source>
        <dbReference type="SMART" id="SM00663"/>
    </source>
</evidence>
<keyword evidence="9" id="KW-0460">Magnesium</keyword>
<dbReference type="Gene3D" id="3.30.1490.180">
    <property type="entry name" value="RNA polymerase ii"/>
    <property type="match status" value="1"/>
</dbReference>
<dbReference type="PANTHER" id="PTHR19376:SF37">
    <property type="entry name" value="DNA-DIRECTED RNA POLYMERASE II SUBUNIT RPB1"/>
    <property type="match status" value="1"/>
</dbReference>
<dbReference type="Gene3D" id="2.170.16.10">
    <property type="entry name" value="Hedgehog/Intein (Hint) domain"/>
    <property type="match status" value="1"/>
</dbReference>
<accession>A0A6C0H092</accession>
<dbReference type="Pfam" id="PF05000">
    <property type="entry name" value="RNA_pol_Rpb1_4"/>
    <property type="match status" value="1"/>
</dbReference>
<dbReference type="SUPFAM" id="SSF51294">
    <property type="entry name" value="Hedgehog/intein (Hint) domain"/>
    <property type="match status" value="1"/>
</dbReference>
<dbReference type="PANTHER" id="PTHR19376">
    <property type="entry name" value="DNA-DIRECTED RNA POLYMERASE"/>
    <property type="match status" value="1"/>
</dbReference>
<dbReference type="Gene3D" id="6.20.50.80">
    <property type="match status" value="1"/>
</dbReference>
<dbReference type="GO" id="GO:0003899">
    <property type="term" value="F:DNA-directed RNA polymerase activity"/>
    <property type="evidence" value="ECO:0007669"/>
    <property type="project" value="UniProtKB-EC"/>
</dbReference>
<keyword evidence="4" id="KW-0240">DNA-directed RNA polymerase</keyword>
<dbReference type="Pfam" id="PF04983">
    <property type="entry name" value="RNA_pol_Rpb1_3"/>
    <property type="match status" value="1"/>
</dbReference>
<dbReference type="InterPro" id="IPR007080">
    <property type="entry name" value="RNA_pol_Rpb1_1"/>
</dbReference>
<dbReference type="InterPro" id="IPR007073">
    <property type="entry name" value="RNA_pol_Rpb1_7"/>
</dbReference>
<dbReference type="GO" id="GO:0005665">
    <property type="term" value="C:RNA polymerase II, core complex"/>
    <property type="evidence" value="ECO:0007669"/>
    <property type="project" value="TreeGrafter"/>
</dbReference>
<dbReference type="InterPro" id="IPR042102">
    <property type="entry name" value="RNA_pol_Rpb1_3_sf"/>
</dbReference>
<feature type="coiled-coil region" evidence="13">
    <location>
        <begin position="1054"/>
        <end position="1113"/>
    </location>
</feature>
<evidence type="ECO:0000256" key="9">
    <source>
        <dbReference type="ARBA" id="ARBA00022842"/>
    </source>
</evidence>
<dbReference type="GO" id="GO:0046872">
    <property type="term" value="F:metal ion binding"/>
    <property type="evidence" value="ECO:0007669"/>
    <property type="project" value="UniProtKB-KW"/>
</dbReference>
<keyword evidence="5" id="KW-0808">Transferase</keyword>
<dbReference type="Pfam" id="PF04992">
    <property type="entry name" value="RNA_pol_Rpb1_6"/>
    <property type="match status" value="1"/>
</dbReference>
<dbReference type="EC" id="2.7.7.6" evidence="2"/>
<dbReference type="InterPro" id="IPR038593">
    <property type="entry name" value="RNA_pol_Rpb1_7_sf"/>
</dbReference>
<evidence type="ECO:0000256" key="6">
    <source>
        <dbReference type="ARBA" id="ARBA00022695"/>
    </source>
</evidence>
<keyword evidence="11" id="KW-0804">Transcription</keyword>
<dbReference type="FunFam" id="4.10.860.120:FF:000003">
    <property type="entry name" value="DNA-directed RNA polymerase subunit"/>
    <property type="match status" value="1"/>
</dbReference>
<dbReference type="Gene3D" id="1.10.274.100">
    <property type="entry name" value="RNA polymerase Rpb1, domain 3"/>
    <property type="match status" value="1"/>
</dbReference>
<dbReference type="Gene3D" id="2.40.40.20">
    <property type="match status" value="1"/>
</dbReference>
<evidence type="ECO:0000256" key="1">
    <source>
        <dbReference type="ARBA" id="ARBA00006460"/>
    </source>
</evidence>
<dbReference type="Gene3D" id="3.30.1360.140">
    <property type="match status" value="1"/>
</dbReference>
<dbReference type="Gene3D" id="6.10.250.2940">
    <property type="match status" value="1"/>
</dbReference>
<evidence type="ECO:0000256" key="2">
    <source>
        <dbReference type="ARBA" id="ARBA00012418"/>
    </source>
</evidence>
<keyword evidence="6" id="KW-0548">Nucleotidyltransferase</keyword>
<dbReference type="Gene3D" id="1.10.132.30">
    <property type="match status" value="1"/>
</dbReference>
<feature type="domain" description="RNA polymerase N-terminal" evidence="14">
    <location>
        <begin position="234"/>
        <end position="547"/>
    </location>
</feature>
<name>A0A6C0H092_9ZZZZ</name>
<evidence type="ECO:0000256" key="10">
    <source>
        <dbReference type="ARBA" id="ARBA00023125"/>
    </source>
</evidence>
<dbReference type="InterPro" id="IPR007081">
    <property type="entry name" value="RNA_pol_Rpb1_5"/>
</dbReference>
<evidence type="ECO:0000256" key="12">
    <source>
        <dbReference type="ARBA" id="ARBA00073930"/>
    </source>
</evidence>
<dbReference type="InterPro" id="IPR000722">
    <property type="entry name" value="RNA_pol_asu"/>
</dbReference>
<dbReference type="SUPFAM" id="SSF64484">
    <property type="entry name" value="beta and beta-prime subunits of DNA dependent RNA-polymerase"/>
    <property type="match status" value="2"/>
</dbReference>
<dbReference type="InterPro" id="IPR036844">
    <property type="entry name" value="Hint_dom_sf"/>
</dbReference>
<keyword evidence="13" id="KW-0175">Coiled coil</keyword>
<organism evidence="15">
    <name type="scientific">viral metagenome</name>
    <dbReference type="NCBI Taxonomy" id="1070528"/>
    <lineage>
        <taxon>unclassified sequences</taxon>
        <taxon>metagenomes</taxon>
        <taxon>organismal metagenomes</taxon>
    </lineage>
</organism>
<dbReference type="InterPro" id="IPR007066">
    <property type="entry name" value="RNA_pol_Rpb1_3"/>
</dbReference>
<keyword evidence="7" id="KW-0479">Metal-binding</keyword>
<dbReference type="InterPro" id="IPR044893">
    <property type="entry name" value="RNA_pol_Rpb1_clamp_domain"/>
</dbReference>
<protein>
    <recommendedName>
        <fullName evidence="3">DNA-directed RNA polymerase II subunit RPB1</fullName>
        <ecNumber evidence="2">2.7.7.6</ecNumber>
    </recommendedName>
    <alternativeName>
        <fullName evidence="12">DNA-directed RNA polymerase II subunit rpb1</fullName>
    </alternativeName>
</protein>
<dbReference type="FunFam" id="2.40.40.20:FF:000019">
    <property type="entry name" value="DNA-directed RNA polymerase II subunit RPB1"/>
    <property type="match status" value="1"/>
</dbReference>
<reference evidence="15" key="1">
    <citation type="journal article" date="2020" name="Nature">
        <title>Giant virus diversity and host interactions through global metagenomics.</title>
        <authorList>
            <person name="Schulz F."/>
            <person name="Roux S."/>
            <person name="Paez-Espino D."/>
            <person name="Jungbluth S."/>
            <person name="Walsh D.A."/>
            <person name="Denef V.J."/>
            <person name="McMahon K.D."/>
            <person name="Konstantinidis K.T."/>
            <person name="Eloe-Fadrosh E.A."/>
            <person name="Kyrpides N.C."/>
            <person name="Woyke T."/>
        </authorList>
    </citation>
    <scope>NUCLEOTIDE SEQUENCE</scope>
    <source>
        <strain evidence="15">GVMAG-M-3300023179-4</strain>
    </source>
</reference>
<dbReference type="Gene3D" id="1.10.150.390">
    <property type="match status" value="1"/>
</dbReference>
<dbReference type="InterPro" id="IPR007083">
    <property type="entry name" value="RNA_pol_Rpb1_4"/>
</dbReference>
<evidence type="ECO:0000256" key="13">
    <source>
        <dbReference type="SAM" id="Coils"/>
    </source>
</evidence>
<dbReference type="GO" id="GO:0006351">
    <property type="term" value="P:DNA-templated transcription"/>
    <property type="evidence" value="ECO:0007669"/>
    <property type="project" value="InterPro"/>
</dbReference>
<keyword evidence="8" id="KW-0862">Zinc</keyword>
<evidence type="ECO:0000256" key="3">
    <source>
        <dbReference type="ARBA" id="ARBA00016625"/>
    </source>
</evidence>
<evidence type="ECO:0000313" key="15">
    <source>
        <dbReference type="EMBL" id="QHT73964.1"/>
    </source>
</evidence>
<evidence type="ECO:0000256" key="5">
    <source>
        <dbReference type="ARBA" id="ARBA00022679"/>
    </source>
</evidence>
<evidence type="ECO:0000256" key="4">
    <source>
        <dbReference type="ARBA" id="ARBA00022478"/>
    </source>
</evidence>
<dbReference type="Pfam" id="PF00623">
    <property type="entry name" value="RNA_pol_Rpb1_2"/>
    <property type="match status" value="1"/>
</dbReference>
<keyword evidence="10" id="KW-0238">DNA-binding</keyword>
<dbReference type="GO" id="GO:0003677">
    <property type="term" value="F:DNA binding"/>
    <property type="evidence" value="ECO:0007669"/>
    <property type="project" value="UniProtKB-KW"/>
</dbReference>
<proteinExistence type="inferred from homology"/>
<dbReference type="Pfam" id="PF04997">
    <property type="entry name" value="RNA_pol_Rpb1_1"/>
    <property type="match status" value="1"/>
</dbReference>
<dbReference type="InterPro" id="IPR006592">
    <property type="entry name" value="RNA_pol_N"/>
</dbReference>
<dbReference type="Pfam" id="PF04990">
    <property type="entry name" value="RNA_pol_Rpb1_7"/>
    <property type="match status" value="1"/>
</dbReference>
<dbReference type="InterPro" id="IPR038120">
    <property type="entry name" value="Rpb1_funnel_sf"/>
</dbReference>
<comment type="similarity">
    <text evidence="1">Belongs to the RNA polymerase beta' chain family.</text>
</comment>
<dbReference type="InterPro" id="IPR007075">
    <property type="entry name" value="RNA_pol_Rpb1_6"/>
</dbReference>